<evidence type="ECO:0000313" key="11">
    <source>
        <dbReference type="EMBL" id="MDV2883875.1"/>
    </source>
</evidence>
<dbReference type="Pfam" id="PF02537">
    <property type="entry name" value="CRCB"/>
    <property type="match status" value="1"/>
</dbReference>
<dbReference type="GO" id="GO:0140114">
    <property type="term" value="P:cellular detoxification of fluoride"/>
    <property type="evidence" value="ECO:0007669"/>
    <property type="project" value="UniProtKB-UniRule"/>
</dbReference>
<accession>A0AAJ2KZZ6</accession>
<dbReference type="RefSeq" id="WP_289236076.1">
    <property type="nucleotide sequence ID" value="NZ_CP117835.1"/>
</dbReference>
<comment type="activity regulation">
    <text evidence="10">Na(+) is not transported, but it plays an essential structural role and its presence is essential for fluoride channel function.</text>
</comment>
<feature type="binding site" evidence="10">
    <location>
        <position position="75"/>
    </location>
    <ligand>
        <name>Na(+)</name>
        <dbReference type="ChEBI" id="CHEBI:29101"/>
        <note>structural</note>
    </ligand>
</feature>
<evidence type="ECO:0000256" key="6">
    <source>
        <dbReference type="ARBA" id="ARBA00023303"/>
    </source>
</evidence>
<comment type="caution">
    <text evidence="11">The sequence shown here is derived from an EMBL/GenBank/DDBJ whole genome shotgun (WGS) entry which is preliminary data.</text>
</comment>
<feature type="transmembrane region" description="Helical" evidence="10">
    <location>
        <begin position="37"/>
        <end position="59"/>
    </location>
</feature>
<evidence type="ECO:0000256" key="1">
    <source>
        <dbReference type="ARBA" id="ARBA00004651"/>
    </source>
</evidence>
<evidence type="ECO:0000256" key="5">
    <source>
        <dbReference type="ARBA" id="ARBA00023136"/>
    </source>
</evidence>
<keyword evidence="5 10" id="KW-0472">Membrane</keyword>
<feature type="transmembrane region" description="Helical" evidence="10">
    <location>
        <begin position="71"/>
        <end position="93"/>
    </location>
</feature>
<keyword evidence="10" id="KW-0813">Transport</keyword>
<comment type="catalytic activity">
    <reaction evidence="8">
        <text>fluoride(in) = fluoride(out)</text>
        <dbReference type="Rhea" id="RHEA:76159"/>
        <dbReference type="ChEBI" id="CHEBI:17051"/>
    </reaction>
    <physiologicalReaction direction="left-to-right" evidence="8">
        <dbReference type="Rhea" id="RHEA:76160"/>
    </physiologicalReaction>
</comment>
<evidence type="ECO:0000256" key="9">
    <source>
        <dbReference type="ARBA" id="ARBA00049940"/>
    </source>
</evidence>
<dbReference type="GO" id="GO:0046872">
    <property type="term" value="F:metal ion binding"/>
    <property type="evidence" value="ECO:0007669"/>
    <property type="project" value="UniProtKB-KW"/>
</dbReference>
<dbReference type="GO" id="GO:0062054">
    <property type="term" value="F:fluoride channel activity"/>
    <property type="evidence" value="ECO:0007669"/>
    <property type="project" value="UniProtKB-UniRule"/>
</dbReference>
<sequence>MNDLTKNIIAISIGGAIGTTFRYIFNIVTLETGYPLGTIIENLGGSFLLGFLTAWFIVFKPKEWVKTGLGVGLCGGFTTMSTFAADSVLLYGVHVYNALIYVVISLFGGVVCALAGSVLGTAIAKRKLKTREGGLKS</sequence>
<keyword evidence="3 10" id="KW-0812">Transmembrane</keyword>
<evidence type="ECO:0000256" key="4">
    <source>
        <dbReference type="ARBA" id="ARBA00022989"/>
    </source>
</evidence>
<evidence type="ECO:0000256" key="8">
    <source>
        <dbReference type="ARBA" id="ARBA00035585"/>
    </source>
</evidence>
<evidence type="ECO:0000256" key="10">
    <source>
        <dbReference type="HAMAP-Rule" id="MF_00454"/>
    </source>
</evidence>
<dbReference type="GO" id="GO:0005886">
    <property type="term" value="C:plasma membrane"/>
    <property type="evidence" value="ECO:0007669"/>
    <property type="project" value="UniProtKB-SubCell"/>
</dbReference>
<name>A0AAJ2KZZ6_ALKPS</name>
<organism evidence="11 12">
    <name type="scientific">Alkalihalophilus pseudofirmus</name>
    <name type="common">Bacillus pseudofirmus</name>
    <dbReference type="NCBI Taxonomy" id="79885"/>
    <lineage>
        <taxon>Bacteria</taxon>
        <taxon>Bacillati</taxon>
        <taxon>Bacillota</taxon>
        <taxon>Bacilli</taxon>
        <taxon>Bacillales</taxon>
        <taxon>Bacillaceae</taxon>
        <taxon>Alkalihalophilus</taxon>
    </lineage>
</organism>
<feature type="transmembrane region" description="Helical" evidence="10">
    <location>
        <begin position="99"/>
        <end position="124"/>
    </location>
</feature>
<keyword evidence="10" id="KW-0915">Sodium</keyword>
<feature type="binding site" evidence="10">
    <location>
        <position position="78"/>
    </location>
    <ligand>
        <name>Na(+)</name>
        <dbReference type="ChEBI" id="CHEBI:29101"/>
        <note>structural</note>
    </ligand>
</feature>
<dbReference type="PANTHER" id="PTHR28259:SF1">
    <property type="entry name" value="FLUORIDE EXPORT PROTEIN 1-RELATED"/>
    <property type="match status" value="1"/>
</dbReference>
<keyword evidence="4 10" id="KW-1133">Transmembrane helix</keyword>
<evidence type="ECO:0000256" key="2">
    <source>
        <dbReference type="ARBA" id="ARBA00022475"/>
    </source>
</evidence>
<comment type="similarity">
    <text evidence="7 10">Belongs to the fluoride channel Fluc/FEX (TC 1.A.43) family.</text>
</comment>
<gene>
    <name evidence="10" type="primary">fluC</name>
    <name evidence="10" type="synonym">crcB</name>
    <name evidence="11" type="ORF">RYX45_01690</name>
</gene>
<keyword evidence="2 10" id="KW-1003">Cell membrane</keyword>
<reference evidence="11" key="1">
    <citation type="submission" date="2023-10" db="EMBL/GenBank/DDBJ databases">
        <title>Screening of Alkalihalophilus pseudofirmusBZ-TG-HK211 and Its Alleviation of Salt Stress on Rapeseed Growth.</title>
        <authorList>
            <person name="Zhao B."/>
            <person name="Guo T."/>
        </authorList>
    </citation>
    <scope>NUCLEOTIDE SEQUENCE</scope>
    <source>
        <strain evidence="11">BZ-TG-HK211</strain>
    </source>
</reference>
<keyword evidence="6 10" id="KW-0407">Ion channel</keyword>
<keyword evidence="10" id="KW-0479">Metal-binding</keyword>
<evidence type="ECO:0000256" key="3">
    <source>
        <dbReference type="ARBA" id="ARBA00022692"/>
    </source>
</evidence>
<keyword evidence="10" id="KW-0406">Ion transport</keyword>
<comment type="subcellular location">
    <subcellularLocation>
        <location evidence="1 10">Cell membrane</location>
        <topology evidence="1 10">Multi-pass membrane protein</topology>
    </subcellularLocation>
</comment>
<dbReference type="PANTHER" id="PTHR28259">
    <property type="entry name" value="FLUORIDE EXPORT PROTEIN 1-RELATED"/>
    <property type="match status" value="1"/>
</dbReference>
<protein>
    <recommendedName>
        <fullName evidence="10">Fluoride-specific ion channel FluC</fullName>
    </recommendedName>
</protein>
<dbReference type="Proteomes" id="UP001285636">
    <property type="component" value="Unassembled WGS sequence"/>
</dbReference>
<feature type="transmembrane region" description="Helical" evidence="10">
    <location>
        <begin position="7"/>
        <end position="25"/>
    </location>
</feature>
<dbReference type="InterPro" id="IPR003691">
    <property type="entry name" value="FluC"/>
</dbReference>
<dbReference type="EMBL" id="JAWJAY010000001">
    <property type="protein sequence ID" value="MDV2883875.1"/>
    <property type="molecule type" value="Genomic_DNA"/>
</dbReference>
<evidence type="ECO:0000313" key="12">
    <source>
        <dbReference type="Proteomes" id="UP001285636"/>
    </source>
</evidence>
<evidence type="ECO:0000256" key="7">
    <source>
        <dbReference type="ARBA" id="ARBA00035120"/>
    </source>
</evidence>
<dbReference type="HAMAP" id="MF_00454">
    <property type="entry name" value="FluC"/>
    <property type="match status" value="1"/>
</dbReference>
<dbReference type="AlphaFoldDB" id="A0AAJ2KZZ6"/>
<comment type="function">
    <text evidence="9 10">Fluoride-specific ion channel. Important for reducing fluoride concentration in the cell, thus reducing its toxicity.</text>
</comment>
<proteinExistence type="inferred from homology"/>